<dbReference type="InterPro" id="IPR029044">
    <property type="entry name" value="Nucleotide-diphossugar_trans"/>
</dbReference>
<evidence type="ECO:0000313" key="1">
    <source>
        <dbReference type="EMBL" id="KKM64771.1"/>
    </source>
</evidence>
<proteinExistence type="predicted"/>
<comment type="caution">
    <text evidence="1">The sequence shown here is derived from an EMBL/GenBank/DDBJ whole genome shotgun (WGS) entry which is preliminary data.</text>
</comment>
<sequence>MKKILVGCNVLTSIDSIAYPSHCQNWYNWGRYLKDYDFFFNAPRRTSIDNMRNMSAKIAMEQECEYLFFYDDDCFFPTDTLQRLIAHNKEIVAGLTFIRAYPFEPMVFSYLGEKNNGNAILDYDTKVIGKTELYPCNAVGFSCVLIKTSILLKMKPPFFVTGAGTTEDVYFCIRAQKELGISIYCDPTVEVTHIVDRYAVKTTNRDRILKFEKDVHFKGKEIDLSARGKEYIEYCQDRLTAKVEG</sequence>
<dbReference type="EMBL" id="LAZR01010838">
    <property type="protein sequence ID" value="KKM64771.1"/>
    <property type="molecule type" value="Genomic_DNA"/>
</dbReference>
<evidence type="ECO:0008006" key="2">
    <source>
        <dbReference type="Google" id="ProtNLM"/>
    </source>
</evidence>
<accession>A0A0F9JQU9</accession>
<organism evidence="1">
    <name type="scientific">marine sediment metagenome</name>
    <dbReference type="NCBI Taxonomy" id="412755"/>
    <lineage>
        <taxon>unclassified sequences</taxon>
        <taxon>metagenomes</taxon>
        <taxon>ecological metagenomes</taxon>
    </lineage>
</organism>
<dbReference type="Gene3D" id="3.90.550.10">
    <property type="entry name" value="Spore Coat Polysaccharide Biosynthesis Protein SpsA, Chain A"/>
    <property type="match status" value="1"/>
</dbReference>
<dbReference type="AlphaFoldDB" id="A0A0F9JQU9"/>
<name>A0A0F9JQU9_9ZZZZ</name>
<reference evidence="1" key="1">
    <citation type="journal article" date="2015" name="Nature">
        <title>Complex archaea that bridge the gap between prokaryotes and eukaryotes.</title>
        <authorList>
            <person name="Spang A."/>
            <person name="Saw J.H."/>
            <person name="Jorgensen S.L."/>
            <person name="Zaremba-Niedzwiedzka K."/>
            <person name="Martijn J."/>
            <person name="Lind A.E."/>
            <person name="van Eijk R."/>
            <person name="Schleper C."/>
            <person name="Guy L."/>
            <person name="Ettema T.J."/>
        </authorList>
    </citation>
    <scope>NUCLEOTIDE SEQUENCE</scope>
</reference>
<protein>
    <recommendedName>
        <fullName evidence="2">Glycosyltransferase 2-like domain-containing protein</fullName>
    </recommendedName>
</protein>
<gene>
    <name evidence="1" type="ORF">LCGC14_1498030</name>
</gene>
<dbReference type="SUPFAM" id="SSF53448">
    <property type="entry name" value="Nucleotide-diphospho-sugar transferases"/>
    <property type="match status" value="1"/>
</dbReference>